<dbReference type="InterPro" id="IPR010794">
    <property type="entry name" value="MalM"/>
</dbReference>
<name>A0AAU6TNH5_UNCXX</name>
<proteinExistence type="predicted"/>
<feature type="chain" id="PRO_5043918705" evidence="1">
    <location>
        <begin position="21"/>
        <end position="282"/>
    </location>
</feature>
<accession>A0AAU6TNH5</accession>
<dbReference type="PROSITE" id="PS51257">
    <property type="entry name" value="PROKAR_LIPOPROTEIN"/>
    <property type="match status" value="1"/>
</dbReference>
<dbReference type="EMBL" id="CP095343">
    <property type="protein sequence ID" value="XAG62997.1"/>
    <property type="molecule type" value="Genomic_DNA"/>
</dbReference>
<protein>
    <submittedName>
        <fullName evidence="2">MalM family protein</fullName>
    </submittedName>
</protein>
<dbReference type="AlphaFoldDB" id="A0AAU6TNH5"/>
<evidence type="ECO:0000256" key="1">
    <source>
        <dbReference type="SAM" id="SignalP"/>
    </source>
</evidence>
<reference evidence="2" key="1">
    <citation type="submission" date="2022-03" db="EMBL/GenBank/DDBJ databases">
        <title>Sea Food Isolates.</title>
        <authorList>
            <person name="Li c."/>
        </authorList>
    </citation>
    <scope>NUCLEOTIDE SEQUENCE</scope>
    <source>
        <strain evidence="2">19MO02SH05</strain>
    </source>
</reference>
<feature type="signal peptide" evidence="1">
    <location>
        <begin position="1"/>
        <end position="20"/>
    </location>
</feature>
<organism evidence="2">
    <name type="scientific">bacterium 19MO02SH05</name>
    <dbReference type="NCBI Taxonomy" id="2920696"/>
    <lineage>
        <taxon>Bacteria</taxon>
    </lineage>
</organism>
<sequence length="282" mass="31514">MKNKYSLLAAMLGVLLTACAADSQMQSELLPPTNDLVCCSDFSLFPFIQLNDNDNIKFDIDLTSSVATFRQGNSYFSAFRFSDRSEDVQVMVSSLMINDSVFAPEILLLDEHFKPSQVINFSDFQTRPSNAFTRTRYVKTLPINAQQTPYLVIYTPAEQLGKKIKVDHPAKVRAKELGEVMPMVTDPVYTHRLGGSIELEVKTLKRRVLPTNESVQRFDYPATQPKTSLRVQPESQQFYLSAITQAVAAGEIAKALSLLDEAKALNIPGAQEAFVRAVNQKH</sequence>
<gene>
    <name evidence="2" type="ORF">MRL64_19040</name>
</gene>
<dbReference type="GO" id="GO:0042597">
    <property type="term" value="C:periplasmic space"/>
    <property type="evidence" value="ECO:0007669"/>
    <property type="project" value="InterPro"/>
</dbReference>
<dbReference type="GO" id="GO:0008643">
    <property type="term" value="P:carbohydrate transport"/>
    <property type="evidence" value="ECO:0007669"/>
    <property type="project" value="InterPro"/>
</dbReference>
<dbReference type="Pfam" id="PF07148">
    <property type="entry name" value="MalM"/>
    <property type="match status" value="1"/>
</dbReference>
<evidence type="ECO:0000313" key="2">
    <source>
        <dbReference type="EMBL" id="XAG62997.1"/>
    </source>
</evidence>
<keyword evidence="1" id="KW-0732">Signal</keyword>